<dbReference type="InterPro" id="IPR054058">
    <property type="entry name" value="HTH_67"/>
</dbReference>
<dbReference type="NCBIfam" id="NF047719">
    <property type="entry name" value="SCO6745_fam_HTH"/>
    <property type="match status" value="1"/>
</dbReference>
<proteinExistence type="predicted"/>
<dbReference type="Proteomes" id="UP000294853">
    <property type="component" value="Chromosome"/>
</dbReference>
<gene>
    <name evidence="1" type="ORF">EXE58_04995</name>
</gene>
<reference evidence="1 2" key="1">
    <citation type="submission" date="2019-03" db="EMBL/GenBank/DDBJ databases">
        <title>Three New Species of Nocardioides, Nocardioides euryhalodurans sp. nov., Nocardioides seonyuensis sp. nov. and Nocardioides eburneoflavus sp. nov. Iolated from Soil.</title>
        <authorList>
            <person name="Roh S.G."/>
            <person name="Lee C."/>
            <person name="Kim M.-K."/>
            <person name="Kim S.B."/>
        </authorList>
    </citation>
    <scope>NUCLEOTIDE SEQUENCE [LARGE SCALE GENOMIC DNA]</scope>
    <source>
        <strain evidence="1 2">MMS17-SY207-3</strain>
    </source>
</reference>
<organism evidence="1 2">
    <name type="scientific">Nocardioides seonyuensis</name>
    <dbReference type="NCBI Taxonomy" id="2518371"/>
    <lineage>
        <taxon>Bacteria</taxon>
        <taxon>Bacillati</taxon>
        <taxon>Actinomycetota</taxon>
        <taxon>Actinomycetes</taxon>
        <taxon>Propionibacteriales</taxon>
        <taxon>Nocardioidaceae</taxon>
        <taxon>Nocardioides</taxon>
    </lineage>
</organism>
<dbReference type="OrthoDB" id="157052at2"/>
<evidence type="ECO:0000313" key="2">
    <source>
        <dbReference type="Proteomes" id="UP000294853"/>
    </source>
</evidence>
<dbReference type="KEGG" id="nsn:EXE58_04995"/>
<sequence length="300" mass="31650">MPHPGPRRARELWLLLEPIHAVTYFSPEPLAALKHAGYRGFWMGYFAGRAAPLGPVSAELVHALFYNFAFEHVSRALPDAWAFAPPGAALEAREAGSVAALTRHLGDLAQAPAVARAAEIASAAASSAPMEGRPLFAANRTIPEPEKPLARLWHAATLLREHRGDAHVAALVAAGISGRESHVLHALHSGTSEEVYVTARNLGAEEWRSILDRLQERGLVAGSGGLTESGAATKQTIEDRTDALAWTAFDHLGEARVDELLGALRPITAAVVAAGEIPTHSPMGLDLTDSAAARAPAPSG</sequence>
<dbReference type="EMBL" id="CP038436">
    <property type="protein sequence ID" value="QBX54882.1"/>
    <property type="molecule type" value="Genomic_DNA"/>
</dbReference>
<accession>A0A4V1BM24</accession>
<protein>
    <submittedName>
        <fullName evidence="1">Uncharacterized protein</fullName>
    </submittedName>
</protein>
<evidence type="ECO:0000313" key="1">
    <source>
        <dbReference type="EMBL" id="QBX54882.1"/>
    </source>
</evidence>
<dbReference type="RefSeq" id="WP_135266851.1">
    <property type="nucleotide sequence ID" value="NZ_CP038436.1"/>
</dbReference>
<dbReference type="AlphaFoldDB" id="A0A4V1BM24"/>
<dbReference type="Pfam" id="PF21863">
    <property type="entry name" value="HTH_67"/>
    <property type="match status" value="1"/>
</dbReference>
<name>A0A4V1BM24_9ACTN</name>
<keyword evidence="2" id="KW-1185">Reference proteome</keyword>